<dbReference type="RefSeq" id="WP_215923352.1">
    <property type="nucleotide sequence ID" value="NZ_JAHKNI010000020.1"/>
</dbReference>
<sequence length="323" mass="35145">MDQDSSPDSAAPEAAAVAGHTDRGGGNPNAIAAKMKHIWTPFNFGIKAVLTISGLIAAVTLILQFAPTVWHKYNWRPVEYAQLNSLHAGENLEYFESKLGPPTLTYSEGPAAQGWRQMTYMRREHFVDIIVDSASRVEAYSVVSCSPDFTPTLTAPDGSIVSLNSTPLAHAQTATDETTDETTDSLNNGRYLSYFPGKSGTSLNSYLEAGPANGSEAANEWSFYVGISALCLATWKHPDIFGKIRDYKGRVLDAPPEVKNIREKVAANLYAETAPSSSLVMIDDGRLTFSANSSQKYPEPGFYVGPFWMFIPGGINREGTKIF</sequence>
<dbReference type="Proteomes" id="UP000733379">
    <property type="component" value="Unassembled WGS sequence"/>
</dbReference>
<feature type="region of interest" description="Disordered" evidence="1">
    <location>
        <begin position="1"/>
        <end position="25"/>
    </location>
</feature>
<reference evidence="3 4" key="1">
    <citation type="submission" date="2021-06" db="EMBL/GenBank/DDBJ databases">
        <title>Actinomycetes sequencing.</title>
        <authorList>
            <person name="Shan Q."/>
        </authorList>
    </citation>
    <scope>NUCLEOTIDE SEQUENCE [LARGE SCALE GENOMIC DNA]</scope>
    <source>
        <strain evidence="3 4">NEAU-G5</strain>
    </source>
</reference>
<evidence type="ECO:0000256" key="1">
    <source>
        <dbReference type="SAM" id="MobiDB-lite"/>
    </source>
</evidence>
<evidence type="ECO:0000313" key="3">
    <source>
        <dbReference type="EMBL" id="MBU3067265.1"/>
    </source>
</evidence>
<protein>
    <submittedName>
        <fullName evidence="3">Uncharacterized protein</fullName>
    </submittedName>
</protein>
<dbReference type="EMBL" id="JAHKNI010000020">
    <property type="protein sequence ID" value="MBU3067265.1"/>
    <property type="molecule type" value="Genomic_DNA"/>
</dbReference>
<name>A0ABS6BAF2_9NOCA</name>
<evidence type="ECO:0000313" key="4">
    <source>
        <dbReference type="Proteomes" id="UP000733379"/>
    </source>
</evidence>
<dbReference type="InterPro" id="IPR050010">
    <property type="entry name" value="ETEC_3214_dom"/>
</dbReference>
<proteinExistence type="predicted"/>
<gene>
    <name evidence="3" type="ORF">KO481_37815</name>
</gene>
<dbReference type="NCBIfam" id="NF043066">
    <property type="entry name" value="ETEC_3214_dom"/>
    <property type="match status" value="1"/>
</dbReference>
<keyword evidence="2" id="KW-0812">Transmembrane</keyword>
<evidence type="ECO:0000256" key="2">
    <source>
        <dbReference type="SAM" id="Phobius"/>
    </source>
</evidence>
<keyword evidence="2" id="KW-1133">Transmembrane helix</keyword>
<feature type="transmembrane region" description="Helical" evidence="2">
    <location>
        <begin position="44"/>
        <end position="66"/>
    </location>
</feature>
<keyword evidence="4" id="KW-1185">Reference proteome</keyword>
<feature type="compositionally biased region" description="Low complexity" evidence="1">
    <location>
        <begin position="1"/>
        <end position="18"/>
    </location>
</feature>
<keyword evidence="2" id="KW-0472">Membrane</keyword>
<organism evidence="3 4">
    <name type="scientific">Nocardia albiluteola</name>
    <dbReference type="NCBI Taxonomy" id="2842303"/>
    <lineage>
        <taxon>Bacteria</taxon>
        <taxon>Bacillati</taxon>
        <taxon>Actinomycetota</taxon>
        <taxon>Actinomycetes</taxon>
        <taxon>Mycobacteriales</taxon>
        <taxon>Nocardiaceae</taxon>
        <taxon>Nocardia</taxon>
    </lineage>
</organism>
<accession>A0ABS6BAF2</accession>
<comment type="caution">
    <text evidence="3">The sequence shown here is derived from an EMBL/GenBank/DDBJ whole genome shotgun (WGS) entry which is preliminary data.</text>
</comment>